<dbReference type="Proteomes" id="UP001054945">
    <property type="component" value="Unassembled WGS sequence"/>
</dbReference>
<accession>A0AAV4N3E8</accession>
<dbReference type="AlphaFoldDB" id="A0AAV4N3E8"/>
<keyword evidence="2" id="KW-1185">Reference proteome</keyword>
<proteinExistence type="predicted"/>
<dbReference type="EMBL" id="BPLR01020451">
    <property type="protein sequence ID" value="GIX78938.1"/>
    <property type="molecule type" value="Genomic_DNA"/>
</dbReference>
<sequence length="73" mass="8323">MCKLGGLCALHASQTLTSGKCFLKMGLEKCRHTGTGEERMGKNHRNELAVRNSQLFEFRKCLFRRTVAMELFT</sequence>
<comment type="caution">
    <text evidence="1">The sequence shown here is derived from an EMBL/GenBank/DDBJ whole genome shotgun (WGS) entry which is preliminary data.</text>
</comment>
<evidence type="ECO:0008006" key="3">
    <source>
        <dbReference type="Google" id="ProtNLM"/>
    </source>
</evidence>
<reference evidence="1 2" key="1">
    <citation type="submission" date="2021-06" db="EMBL/GenBank/DDBJ databases">
        <title>Caerostris extrusa draft genome.</title>
        <authorList>
            <person name="Kono N."/>
            <person name="Arakawa K."/>
        </authorList>
    </citation>
    <scope>NUCLEOTIDE SEQUENCE [LARGE SCALE GENOMIC DNA]</scope>
</reference>
<name>A0AAV4N3E8_CAEEX</name>
<gene>
    <name evidence="1" type="ORF">CEXT_371711</name>
</gene>
<protein>
    <recommendedName>
        <fullName evidence="3">Secreted protein</fullName>
    </recommendedName>
</protein>
<evidence type="ECO:0000313" key="2">
    <source>
        <dbReference type="Proteomes" id="UP001054945"/>
    </source>
</evidence>
<evidence type="ECO:0000313" key="1">
    <source>
        <dbReference type="EMBL" id="GIX78938.1"/>
    </source>
</evidence>
<organism evidence="1 2">
    <name type="scientific">Caerostris extrusa</name>
    <name type="common">Bark spider</name>
    <name type="synonym">Caerostris bankana</name>
    <dbReference type="NCBI Taxonomy" id="172846"/>
    <lineage>
        <taxon>Eukaryota</taxon>
        <taxon>Metazoa</taxon>
        <taxon>Ecdysozoa</taxon>
        <taxon>Arthropoda</taxon>
        <taxon>Chelicerata</taxon>
        <taxon>Arachnida</taxon>
        <taxon>Araneae</taxon>
        <taxon>Araneomorphae</taxon>
        <taxon>Entelegynae</taxon>
        <taxon>Araneoidea</taxon>
        <taxon>Araneidae</taxon>
        <taxon>Caerostris</taxon>
    </lineage>
</organism>